<dbReference type="InterPro" id="IPR015943">
    <property type="entry name" value="WD40/YVTN_repeat-like_dom_sf"/>
</dbReference>
<dbReference type="EMBL" id="MCFK01003863">
    <property type="protein sequence ID" value="RKF61816.1"/>
    <property type="molecule type" value="Genomic_DNA"/>
</dbReference>
<dbReference type="OrthoDB" id="7668193at2759"/>
<evidence type="ECO:0000256" key="2">
    <source>
        <dbReference type="ARBA" id="ARBA00022737"/>
    </source>
</evidence>
<dbReference type="PROSITE" id="PS50082">
    <property type="entry name" value="WD_REPEATS_2"/>
    <property type="match status" value="2"/>
</dbReference>
<dbReference type="AlphaFoldDB" id="A0A420HWP2"/>
<dbReference type="Gene3D" id="2.130.10.10">
    <property type="entry name" value="YVTN repeat-like/Quinoprotein amine dehydrogenase"/>
    <property type="match status" value="3"/>
</dbReference>
<evidence type="ECO:0000313" key="9">
    <source>
        <dbReference type="Proteomes" id="UP000286134"/>
    </source>
</evidence>
<dbReference type="InterPro" id="IPR001680">
    <property type="entry name" value="WD40_rpt"/>
</dbReference>
<organism evidence="8 9">
    <name type="scientific">Erysiphe neolycopersici</name>
    <dbReference type="NCBI Taxonomy" id="212602"/>
    <lineage>
        <taxon>Eukaryota</taxon>
        <taxon>Fungi</taxon>
        <taxon>Dikarya</taxon>
        <taxon>Ascomycota</taxon>
        <taxon>Pezizomycotina</taxon>
        <taxon>Leotiomycetes</taxon>
        <taxon>Erysiphales</taxon>
        <taxon>Erysiphaceae</taxon>
        <taxon>Erysiphe</taxon>
    </lineage>
</organism>
<comment type="function">
    <text evidence="3">Component of the ASTRA complex involved in chromatin remodeling.</text>
</comment>
<evidence type="ECO:0000256" key="1">
    <source>
        <dbReference type="ARBA" id="ARBA00022574"/>
    </source>
</evidence>
<reference evidence="8 9" key="1">
    <citation type="journal article" date="2018" name="BMC Genomics">
        <title>Comparative genome analyses reveal sequence features reflecting distinct modes of host-adaptation between dicot and monocot powdery mildew.</title>
        <authorList>
            <person name="Wu Y."/>
            <person name="Ma X."/>
            <person name="Pan Z."/>
            <person name="Kale S.D."/>
            <person name="Song Y."/>
            <person name="King H."/>
            <person name="Zhang Q."/>
            <person name="Presley C."/>
            <person name="Deng X."/>
            <person name="Wei C.I."/>
            <person name="Xiao S."/>
        </authorList>
    </citation>
    <scope>NUCLEOTIDE SEQUENCE [LARGE SCALE GENOMIC DNA]</scope>
    <source>
        <strain evidence="8">UMSG2</strain>
    </source>
</reference>
<evidence type="ECO:0000313" key="8">
    <source>
        <dbReference type="EMBL" id="RKF61816.1"/>
    </source>
</evidence>
<gene>
    <name evidence="8" type="ORF">OnM2_038011</name>
</gene>
<name>A0A420HWP2_9PEZI</name>
<proteinExistence type="inferred from homology"/>
<accession>A0A420HWP2</accession>
<evidence type="ECO:0000256" key="6">
    <source>
        <dbReference type="ARBA" id="ARBA00040563"/>
    </source>
</evidence>
<evidence type="ECO:0000256" key="5">
    <source>
        <dbReference type="ARBA" id="ARBA00038749"/>
    </source>
</evidence>
<feature type="repeat" description="WD" evidence="7">
    <location>
        <begin position="12"/>
        <end position="53"/>
    </location>
</feature>
<keyword evidence="1 7" id="KW-0853">WD repeat</keyword>
<keyword evidence="2" id="KW-0677">Repeat</keyword>
<comment type="similarity">
    <text evidence="4">Belongs to the WD repeat ASA1 family.</text>
</comment>
<dbReference type="SUPFAM" id="SSF50978">
    <property type="entry name" value="WD40 repeat-like"/>
    <property type="match status" value="1"/>
</dbReference>
<dbReference type="Proteomes" id="UP000286134">
    <property type="component" value="Unassembled WGS sequence"/>
</dbReference>
<dbReference type="STRING" id="212602.A0A420HWP2"/>
<comment type="caution">
    <text evidence="8">The sequence shown here is derived from an EMBL/GenBank/DDBJ whole genome shotgun (WGS) entry which is preliminary data.</text>
</comment>
<protein>
    <recommendedName>
        <fullName evidence="6">ASTRA-associated protein 1</fullName>
    </recommendedName>
</protein>
<dbReference type="SMART" id="SM00320">
    <property type="entry name" value="WD40"/>
    <property type="match status" value="5"/>
</dbReference>
<evidence type="ECO:0000256" key="4">
    <source>
        <dbReference type="ARBA" id="ARBA00037931"/>
    </source>
</evidence>
<evidence type="ECO:0000256" key="7">
    <source>
        <dbReference type="PROSITE-ProRule" id="PRU00221"/>
    </source>
</evidence>
<evidence type="ECO:0000256" key="3">
    <source>
        <dbReference type="ARBA" id="ARBA00037338"/>
    </source>
</evidence>
<comment type="subunit">
    <text evidence="5">Component of the ASTRA chromatin remodeling machinery complex.</text>
</comment>
<keyword evidence="9" id="KW-1185">Reference proteome</keyword>
<dbReference type="PANTHER" id="PTHR19854:SF1">
    <property type="entry name" value="GUANINE NUCLEOTIDE-BINDING PROTEIN SUBUNIT BETA-LIKE PROTEIN 1"/>
    <property type="match status" value="1"/>
</dbReference>
<dbReference type="Pfam" id="PF00400">
    <property type="entry name" value="WD40"/>
    <property type="match status" value="3"/>
</dbReference>
<feature type="repeat" description="WD" evidence="7">
    <location>
        <begin position="395"/>
        <end position="410"/>
    </location>
</feature>
<dbReference type="InterPro" id="IPR036322">
    <property type="entry name" value="WD40_repeat_dom_sf"/>
</dbReference>
<sequence length="410" mass="45894">MARPPPQPTYILRGHGSQICAAEFIRKNARLFTGDVEGWVVLWDLAVKRPTAVWRAHQASILGLSDWSSDKLITHGKDNKLFVWKLDENDEVSMSNILPVDVSNQPRKQPWLLYSLDVNTLNFCAFAQTETFTKESPTGLLIAVPDIMSSEKVEIYNFPSSTRLYTIPASPLFKGGMIMCLDILHHPRTSLLTVVAGFESGHTTINYLINSSWTMIYMTQPHTQPILSLAVAPEKNYYLTSSADAIIAQHVIPCLPSVFPEIKSVELIRKDTPSRHLNTKHAGQQDIKIRNDGKIFATAGWDGRVRVYSCRALCEVAVLKWHKQGCYAVAFAKTNLSSTEKSIEDAIHYLSLKGSDLNDVEQVQIKNGVIKSNQPSSSTVVSDKRVWKAQNTHWIAVGSKDGKISLWDIY</sequence>
<dbReference type="PANTHER" id="PTHR19854">
    <property type="entry name" value="TRANSDUCIN BETA-LIKE 3"/>
    <property type="match status" value="1"/>
</dbReference>